<protein>
    <submittedName>
        <fullName evidence="1">Uncharacterized protein</fullName>
    </submittedName>
</protein>
<reference evidence="2" key="1">
    <citation type="submission" date="2017-01" db="EMBL/GenBank/DDBJ databases">
        <authorList>
            <person name="Varghese N."/>
            <person name="Submissions S."/>
        </authorList>
    </citation>
    <scope>NUCLEOTIDE SEQUENCE [LARGE SCALE GENOMIC DNA]</scope>
    <source>
        <strain evidence="2">DSM 17126</strain>
    </source>
</reference>
<gene>
    <name evidence="1" type="ORF">SAMN05421639_107102</name>
</gene>
<accession>A0A1N7JQB8</accession>
<evidence type="ECO:0000313" key="1">
    <source>
        <dbReference type="EMBL" id="SIS51530.1"/>
    </source>
</evidence>
<name>A0A1N7JQB8_9FLAO</name>
<organism evidence="1 2">
    <name type="scientific">Chryseobacterium shigense</name>
    <dbReference type="NCBI Taxonomy" id="297244"/>
    <lineage>
        <taxon>Bacteria</taxon>
        <taxon>Pseudomonadati</taxon>
        <taxon>Bacteroidota</taxon>
        <taxon>Flavobacteriia</taxon>
        <taxon>Flavobacteriales</taxon>
        <taxon>Weeksellaceae</taxon>
        <taxon>Chryseobacterium group</taxon>
        <taxon>Chryseobacterium</taxon>
    </lineage>
</organism>
<dbReference type="AlphaFoldDB" id="A0A1N7JQB8"/>
<dbReference type="EMBL" id="FTNY01000007">
    <property type="protein sequence ID" value="SIS51530.1"/>
    <property type="molecule type" value="Genomic_DNA"/>
</dbReference>
<evidence type="ECO:0000313" key="2">
    <source>
        <dbReference type="Proteomes" id="UP000186373"/>
    </source>
</evidence>
<dbReference type="Proteomes" id="UP000186373">
    <property type="component" value="Unassembled WGS sequence"/>
</dbReference>
<sequence length="31" mass="3392">MDSVDGQDIGPAFFAKCIFKLNLVGSEVYKV</sequence>
<keyword evidence="2" id="KW-1185">Reference proteome</keyword>
<proteinExistence type="predicted"/>